<keyword evidence="6" id="KW-0804">Transcription</keyword>
<protein>
    <submittedName>
        <fullName evidence="10">Fungal-specific transcription factor domain-containing protein</fullName>
    </submittedName>
</protein>
<gene>
    <name evidence="10" type="ORF">BJY01DRAFT_214132</name>
</gene>
<keyword evidence="2" id="KW-0479">Metal-binding</keyword>
<dbReference type="CDD" id="cd12148">
    <property type="entry name" value="fungal_TF_MHR"/>
    <property type="match status" value="1"/>
</dbReference>
<comment type="subcellular location">
    <subcellularLocation>
        <location evidence="1">Nucleus</location>
    </subcellularLocation>
</comment>
<evidence type="ECO:0000256" key="4">
    <source>
        <dbReference type="ARBA" id="ARBA00023015"/>
    </source>
</evidence>
<feature type="domain" description="Xylanolytic transcriptional activator regulatory" evidence="9">
    <location>
        <begin position="187"/>
        <end position="261"/>
    </location>
</feature>
<accession>A0ABR4K0D6</accession>
<dbReference type="InterPro" id="IPR007219">
    <property type="entry name" value="XnlR_reg_dom"/>
</dbReference>
<evidence type="ECO:0000256" key="3">
    <source>
        <dbReference type="ARBA" id="ARBA00022833"/>
    </source>
</evidence>
<keyword evidence="7" id="KW-0539">Nucleus</keyword>
<dbReference type="PANTHER" id="PTHR47782:SF2">
    <property type="entry name" value="TRANSCRIPTION FACTOR, PUTATIVE (AFU_ORTHOLOGUE AFUA_4G12570)-RELATED"/>
    <property type="match status" value="1"/>
</dbReference>
<organism evidence="10 11">
    <name type="scientific">Aspergillus pseudoustus</name>
    <dbReference type="NCBI Taxonomy" id="1810923"/>
    <lineage>
        <taxon>Eukaryota</taxon>
        <taxon>Fungi</taxon>
        <taxon>Dikarya</taxon>
        <taxon>Ascomycota</taxon>
        <taxon>Pezizomycotina</taxon>
        <taxon>Eurotiomycetes</taxon>
        <taxon>Eurotiomycetidae</taxon>
        <taxon>Eurotiales</taxon>
        <taxon>Aspergillaceae</taxon>
        <taxon>Aspergillus</taxon>
        <taxon>Aspergillus subgen. Nidulantes</taxon>
    </lineage>
</organism>
<comment type="caution">
    <text evidence="10">The sequence shown here is derived from an EMBL/GenBank/DDBJ whole genome shotgun (WGS) entry which is preliminary data.</text>
</comment>
<evidence type="ECO:0000256" key="1">
    <source>
        <dbReference type="ARBA" id="ARBA00004123"/>
    </source>
</evidence>
<evidence type="ECO:0000256" key="6">
    <source>
        <dbReference type="ARBA" id="ARBA00023163"/>
    </source>
</evidence>
<evidence type="ECO:0000313" key="11">
    <source>
        <dbReference type="Proteomes" id="UP001610446"/>
    </source>
</evidence>
<keyword evidence="3" id="KW-0862">Zinc</keyword>
<dbReference type="SMART" id="SM00906">
    <property type="entry name" value="Fungal_trans"/>
    <property type="match status" value="1"/>
</dbReference>
<feature type="compositionally biased region" description="Polar residues" evidence="8">
    <location>
        <begin position="83"/>
        <end position="95"/>
    </location>
</feature>
<reference evidence="10 11" key="1">
    <citation type="submission" date="2024-07" db="EMBL/GenBank/DDBJ databases">
        <title>Section-level genome sequencing and comparative genomics of Aspergillus sections Usti and Cavernicolus.</title>
        <authorList>
            <consortium name="Lawrence Berkeley National Laboratory"/>
            <person name="Nybo J.L."/>
            <person name="Vesth T.C."/>
            <person name="Theobald S."/>
            <person name="Frisvad J.C."/>
            <person name="Larsen T.O."/>
            <person name="Kjaerboelling I."/>
            <person name="Rothschild-Mancinelli K."/>
            <person name="Lyhne E.K."/>
            <person name="Kogle M.E."/>
            <person name="Barry K."/>
            <person name="Clum A."/>
            <person name="Na H."/>
            <person name="Ledsgaard L."/>
            <person name="Lin J."/>
            <person name="Lipzen A."/>
            <person name="Kuo A."/>
            <person name="Riley R."/>
            <person name="Mondo S."/>
            <person name="Labutti K."/>
            <person name="Haridas S."/>
            <person name="Pangalinan J."/>
            <person name="Salamov A.A."/>
            <person name="Simmons B.A."/>
            <person name="Magnuson J.K."/>
            <person name="Chen J."/>
            <person name="Drula E."/>
            <person name="Henrissat B."/>
            <person name="Wiebenga A."/>
            <person name="Lubbers R.J."/>
            <person name="Gomes A.C."/>
            <person name="Makela M.R."/>
            <person name="Stajich J."/>
            <person name="Grigoriev I.V."/>
            <person name="Mortensen U.H."/>
            <person name="De Vries R.P."/>
            <person name="Baker S.E."/>
            <person name="Andersen M.R."/>
        </authorList>
    </citation>
    <scope>NUCLEOTIDE SEQUENCE [LARGE SCALE GENOMIC DNA]</scope>
    <source>
        <strain evidence="10 11">CBS 123904</strain>
    </source>
</reference>
<evidence type="ECO:0000256" key="2">
    <source>
        <dbReference type="ARBA" id="ARBA00022723"/>
    </source>
</evidence>
<name>A0ABR4K0D6_9EURO</name>
<dbReference type="Pfam" id="PF04082">
    <property type="entry name" value="Fungal_trans"/>
    <property type="match status" value="1"/>
</dbReference>
<sequence length="518" mass="58071">MLAAASQKPIPPAPSDFSTGAEIRQQLPSVTAARKLAEHYFTDIYPRLPFFSTQGFWAQFEHVYGFSSQSTSHLADAHVVSGPSRSESSLNQGQISPRLPPSIPNSSEPAADSSHGYDIFTVAIVLAISASSLSSSSTSVIYGKANSLFQTAIRFRESISFANTVAGVQSILFLIQFANLNPSSLDAWYLIGVGMRTCIDLGLHQDPQPPSSVSPSLLETRRRIWWSMYSFDRSMSLSCCRPMEVSDSVITALLPTFRIGLISENQAEAVSTYLQRYRILQIQSFIYDRLNEQWAVEGEDGTIVIRDLAEKLENWSQNNSSADSTGLMRHELLMGKMLLYRPCRLIPDRALYDLEELWRSVLAFAQIYRALAASNSLFYVRIASEKAYWTGLAMLFCYWRLAHHPHTSVLLRPSELWTATRDVSFVLQALSERWSQGKVLYSRFEDACTRVIKATEPDINGANRTAHNHTEIPEEVRTFCNYSSLTSIWTAGREKGSSEVQAEELRDLALTLEGWQEA</sequence>
<proteinExistence type="predicted"/>
<evidence type="ECO:0000313" key="10">
    <source>
        <dbReference type="EMBL" id="KAL2845477.1"/>
    </source>
</evidence>
<evidence type="ECO:0000256" key="8">
    <source>
        <dbReference type="SAM" id="MobiDB-lite"/>
    </source>
</evidence>
<keyword evidence="5" id="KW-0238">DNA-binding</keyword>
<dbReference type="PANTHER" id="PTHR47782">
    <property type="entry name" value="ZN(II)2CYS6 TRANSCRIPTION FACTOR (EUROFUNG)-RELATED"/>
    <property type="match status" value="1"/>
</dbReference>
<keyword evidence="11" id="KW-1185">Reference proteome</keyword>
<keyword evidence="4" id="KW-0805">Transcription regulation</keyword>
<evidence type="ECO:0000256" key="7">
    <source>
        <dbReference type="ARBA" id="ARBA00023242"/>
    </source>
</evidence>
<evidence type="ECO:0000259" key="9">
    <source>
        <dbReference type="SMART" id="SM00906"/>
    </source>
</evidence>
<dbReference type="Proteomes" id="UP001610446">
    <property type="component" value="Unassembled WGS sequence"/>
</dbReference>
<evidence type="ECO:0000256" key="5">
    <source>
        <dbReference type="ARBA" id="ARBA00023125"/>
    </source>
</evidence>
<dbReference type="InterPro" id="IPR052202">
    <property type="entry name" value="Yeast_MetPath_Reg"/>
</dbReference>
<dbReference type="EMBL" id="JBFXLU010000071">
    <property type="protein sequence ID" value="KAL2845477.1"/>
    <property type="molecule type" value="Genomic_DNA"/>
</dbReference>
<feature type="region of interest" description="Disordered" evidence="8">
    <location>
        <begin position="83"/>
        <end position="113"/>
    </location>
</feature>